<evidence type="ECO:0000259" key="8">
    <source>
        <dbReference type="Pfam" id="PF17120"/>
    </source>
</evidence>
<dbReference type="GO" id="GO:1904263">
    <property type="term" value="P:positive regulation of TORC1 signaling"/>
    <property type="evidence" value="ECO:0007669"/>
    <property type="project" value="TreeGrafter"/>
</dbReference>
<reference evidence="9" key="1">
    <citation type="submission" date="2020-11" db="EMBL/GenBank/DDBJ databases">
        <authorList>
            <consortium name="DOE Joint Genome Institute"/>
            <person name="Ahrendt S."/>
            <person name="Riley R."/>
            <person name="Andreopoulos W."/>
            <person name="Labutti K."/>
            <person name="Pangilinan J."/>
            <person name="Ruiz-Duenas F.J."/>
            <person name="Barrasa J.M."/>
            <person name="Sanchez-Garcia M."/>
            <person name="Camarero S."/>
            <person name="Miyauchi S."/>
            <person name="Serrano A."/>
            <person name="Linde D."/>
            <person name="Babiker R."/>
            <person name="Drula E."/>
            <person name="Ayuso-Fernandez I."/>
            <person name="Pacheco R."/>
            <person name="Padilla G."/>
            <person name="Ferreira P."/>
            <person name="Barriuso J."/>
            <person name="Kellner H."/>
            <person name="Castanera R."/>
            <person name="Alfaro M."/>
            <person name="Ramirez L."/>
            <person name="Pisabarro A.G."/>
            <person name="Kuo A."/>
            <person name="Tritt A."/>
            <person name="Lipzen A."/>
            <person name="He G."/>
            <person name="Yan M."/>
            <person name="Ng V."/>
            <person name="Cullen D."/>
            <person name="Martin F."/>
            <person name="Rosso M.-N."/>
            <person name="Henrissat B."/>
            <person name="Hibbett D."/>
            <person name="Martinez A.T."/>
            <person name="Grigoriev I.V."/>
        </authorList>
    </citation>
    <scope>NUCLEOTIDE SEQUENCE</scope>
    <source>
        <strain evidence="9">CIRM-BRFM 674</strain>
    </source>
</reference>
<gene>
    <name evidence="9" type="ORF">BDN70DRAFT_883675</name>
</gene>
<dbReference type="Pfam" id="PF17120">
    <property type="entry name" value="zf-RING_16"/>
    <property type="match status" value="1"/>
</dbReference>
<evidence type="ECO:0000256" key="2">
    <source>
        <dbReference type="ARBA" id="ARBA00022723"/>
    </source>
</evidence>
<dbReference type="EMBL" id="MU155331">
    <property type="protein sequence ID" value="KAF9475478.1"/>
    <property type="molecule type" value="Genomic_DNA"/>
</dbReference>
<dbReference type="Pfam" id="PF00400">
    <property type="entry name" value="WD40"/>
    <property type="match status" value="1"/>
</dbReference>
<feature type="compositionally biased region" description="Low complexity" evidence="7">
    <location>
        <begin position="1277"/>
        <end position="1296"/>
    </location>
</feature>
<dbReference type="PROSITE" id="PS00678">
    <property type="entry name" value="WD_REPEATS_1"/>
    <property type="match status" value="1"/>
</dbReference>
<keyword evidence="3" id="KW-0677">Repeat</keyword>
<dbReference type="PROSITE" id="PS50082">
    <property type="entry name" value="WD_REPEATS_2"/>
    <property type="match status" value="2"/>
</dbReference>
<evidence type="ECO:0000313" key="9">
    <source>
        <dbReference type="EMBL" id="KAF9475478.1"/>
    </source>
</evidence>
<evidence type="ECO:0000256" key="7">
    <source>
        <dbReference type="SAM" id="MobiDB-lite"/>
    </source>
</evidence>
<dbReference type="GO" id="GO:0008270">
    <property type="term" value="F:zinc ion binding"/>
    <property type="evidence" value="ECO:0007669"/>
    <property type="project" value="UniProtKB-KW"/>
</dbReference>
<feature type="region of interest" description="Disordered" evidence="7">
    <location>
        <begin position="606"/>
        <end position="1020"/>
    </location>
</feature>
<evidence type="ECO:0000256" key="3">
    <source>
        <dbReference type="ARBA" id="ARBA00022737"/>
    </source>
</evidence>
<organism evidence="9 10">
    <name type="scientific">Pholiota conissans</name>
    <dbReference type="NCBI Taxonomy" id="109636"/>
    <lineage>
        <taxon>Eukaryota</taxon>
        <taxon>Fungi</taxon>
        <taxon>Dikarya</taxon>
        <taxon>Basidiomycota</taxon>
        <taxon>Agaricomycotina</taxon>
        <taxon>Agaricomycetes</taxon>
        <taxon>Agaricomycetidae</taxon>
        <taxon>Agaricales</taxon>
        <taxon>Agaricineae</taxon>
        <taxon>Strophariaceae</taxon>
        <taxon>Pholiota</taxon>
    </lineage>
</organism>
<dbReference type="InterPro" id="IPR036322">
    <property type="entry name" value="WD40_repeat_dom_sf"/>
</dbReference>
<feature type="compositionally biased region" description="Low complexity" evidence="7">
    <location>
        <begin position="1307"/>
        <end position="1325"/>
    </location>
</feature>
<feature type="compositionally biased region" description="Polar residues" evidence="7">
    <location>
        <begin position="736"/>
        <end position="758"/>
    </location>
</feature>
<evidence type="ECO:0000256" key="5">
    <source>
        <dbReference type="ARBA" id="ARBA00022833"/>
    </source>
</evidence>
<protein>
    <recommendedName>
        <fullName evidence="8">WDR59/RTC1-like RING zinc finger domain-containing protein</fullName>
    </recommendedName>
</protein>
<name>A0A9P6CXD6_9AGAR</name>
<dbReference type="OrthoDB" id="60955at2759"/>
<evidence type="ECO:0000256" key="1">
    <source>
        <dbReference type="ARBA" id="ARBA00022574"/>
    </source>
</evidence>
<dbReference type="InterPro" id="IPR037590">
    <property type="entry name" value="WDR24"/>
</dbReference>
<feature type="compositionally biased region" description="Low complexity" evidence="7">
    <location>
        <begin position="618"/>
        <end position="629"/>
    </location>
</feature>
<feature type="compositionally biased region" description="Polar residues" evidence="7">
    <location>
        <begin position="924"/>
        <end position="938"/>
    </location>
</feature>
<proteinExistence type="predicted"/>
<dbReference type="Proteomes" id="UP000807469">
    <property type="component" value="Unassembled WGS sequence"/>
</dbReference>
<keyword evidence="5" id="KW-0862">Zinc</keyword>
<feature type="region of interest" description="Disordered" evidence="7">
    <location>
        <begin position="1260"/>
        <end position="1337"/>
    </location>
</feature>
<comment type="caution">
    <text evidence="9">The sequence shown here is derived from an EMBL/GenBank/DDBJ whole genome shotgun (WGS) entry which is preliminary data.</text>
</comment>
<dbReference type="GO" id="GO:0061700">
    <property type="term" value="C:GATOR2 complex"/>
    <property type="evidence" value="ECO:0007669"/>
    <property type="project" value="TreeGrafter"/>
</dbReference>
<keyword evidence="2" id="KW-0479">Metal-binding</keyword>
<feature type="compositionally biased region" description="Polar residues" evidence="7">
    <location>
        <begin position="634"/>
        <end position="663"/>
    </location>
</feature>
<keyword evidence="10" id="KW-1185">Reference proteome</keyword>
<feature type="compositionally biased region" description="Basic and acidic residues" evidence="7">
    <location>
        <begin position="819"/>
        <end position="831"/>
    </location>
</feature>
<feature type="compositionally biased region" description="Low complexity" evidence="7">
    <location>
        <begin position="675"/>
        <end position="710"/>
    </location>
</feature>
<sequence length="1368" mass="148397">MNTSLPQLTIQTFLNPFEVYSDQREQGYQGSSRYVRLPRVTPAGGGLIARCEDGIRCAVTGKESLRILRISEPSQGGPTDHKTVYGKGGHRIDVSRNFWDASGLKIDSASTDIAWAHGLLSNKILTTARNGELIMWDINKSGATKLERRTKDHIRAINKMSLSQVVDHYCITGSADGHMRVWDIRTMSKSIMRIAHPTSIRSLVFSPSLLQPLQAVVGLDNGTIYRWDLKMGQRGQLDKLPVAHSASVTTLDWYSSNNVAGSTSIPVSGDTAGMGLGWLVSGGLDRCVKVWDLTSPSASVHIPHKPTYTLHTPFPIRRLAWRPGYECELAIVSNTDYSTHTLDVSSSNPAAISPGSLSRVNSGSGLDTIMRSGGAVSGHHQHEYPGGVKDKQQHLVVPGQPSPAGEGKALFSSSGDAVEIWDVRRGWIAKWRVTGSASEGGATDIAFSDSHALWMQHVSGAFSQLDLRDATKPIDSIPRAAATWEVTGSMAFVVDKKEKWEVPYDDIVPEQRTITELRKPTIKALGDVPARITTQSIAAYAGDFEPCDTKVFTTLARRYIFEGRDRKDICAYNAGVAMSAGHQTAAQVWLLLGTCLVQYVSPTPPLPAHPRGSDKLRQGSGQIIQSESSPPFLASTNNYKFPASTSAKVSPDATTSHSNSPTRRPQLASMPGSRLSSYSGAGVLSSSVTAQSSSKSRTTPTSSAASSPRHLPSPLPPLTPDNRRRGSSYPRRDSTDSNTHVVGSSVLSASLTMTSMNRRPSLPVTPLQGTSPNERSSSLNSSMRHVGEGVLDDSDSSESEFAGDGEDEGEETAGINSSDDEHPHEINEHGVGHGVPLSAVTPARPFPTPSPLSRMVKRRVWTEDEDGEDDDGGSDEEESRDSDADDSDIEEHRMFKEANHDDGYTASPQSSESDTSEADKADYQASQSRARSTSNVQIRSLGPARNKARSKSISIASLAVRPRALMHHNSQSSIRTVTATGENPSKGRQSKREDDDSTADTAHTAKRYQSKGGPRAVHSRVRSHTALDLMMNPTAAKTAVTLASMGVDALDAEKGREQDKDVGKENDLRTENLPDRSLMTERRIESIRAEDKRFRETTLGALKGALEEFADEGDVQMCAMLALVSPKELDISQSRVERFLDSYIELLSRLRLYTSAAYLRKYCDIEDIRKPTMLETTIYTSCGKCRKPLLRPAGTVKGTTACKGGFSYCLACKQSCMMCSICRLPVRALLFHCSVCNHGGHQDCYRRYYFQHPMVELPSTFLPPDDRGRSPLRQPPLTNSALDDSSSTTSDSQNSAILPPVNESGTTIGVQSSSFGSSTTSIQTTEAASESSPIHSSNSRKLVGYQCAAGCGHFCWAANMSDSVIDLP</sequence>
<dbReference type="InterPro" id="IPR001680">
    <property type="entry name" value="WD40_rpt"/>
</dbReference>
<evidence type="ECO:0000313" key="10">
    <source>
        <dbReference type="Proteomes" id="UP000807469"/>
    </source>
</evidence>
<dbReference type="SMART" id="SM00320">
    <property type="entry name" value="WD40"/>
    <property type="match status" value="3"/>
</dbReference>
<keyword evidence="1 6" id="KW-0853">WD repeat</keyword>
<feature type="domain" description="WDR59/RTC1-like RING zinc finger" evidence="8">
    <location>
        <begin position="1214"/>
        <end position="1251"/>
    </location>
</feature>
<accession>A0A9P6CXD6</accession>
<dbReference type="InterPro" id="IPR049566">
    <property type="entry name" value="WDR59_RTC1-like_RING_Znf"/>
</dbReference>
<dbReference type="PANTHER" id="PTHR46200">
    <property type="entry name" value="GATOR COMPLEX PROTEIN WDR24"/>
    <property type="match status" value="1"/>
</dbReference>
<evidence type="ECO:0000256" key="4">
    <source>
        <dbReference type="ARBA" id="ARBA00022771"/>
    </source>
</evidence>
<dbReference type="SUPFAM" id="SSF50978">
    <property type="entry name" value="WD40 repeat-like"/>
    <property type="match status" value="1"/>
</dbReference>
<feature type="compositionally biased region" description="Low complexity" evidence="7">
    <location>
        <begin position="771"/>
        <end position="782"/>
    </location>
</feature>
<dbReference type="PANTHER" id="PTHR46200:SF1">
    <property type="entry name" value="GATOR COMPLEX PROTEIN WDR24"/>
    <property type="match status" value="1"/>
</dbReference>
<feature type="compositionally biased region" description="Polar residues" evidence="7">
    <location>
        <begin position="968"/>
        <end position="987"/>
    </location>
</feature>
<evidence type="ECO:0000256" key="6">
    <source>
        <dbReference type="PROSITE-ProRule" id="PRU00221"/>
    </source>
</evidence>
<dbReference type="GO" id="GO:0005774">
    <property type="term" value="C:vacuolar membrane"/>
    <property type="evidence" value="ECO:0007669"/>
    <property type="project" value="TreeGrafter"/>
</dbReference>
<feature type="compositionally biased region" description="Basic and acidic residues" evidence="7">
    <location>
        <begin position="890"/>
        <end position="903"/>
    </location>
</feature>
<feature type="repeat" description="WD" evidence="6">
    <location>
        <begin position="279"/>
        <end position="301"/>
    </location>
</feature>
<dbReference type="GO" id="GO:0005829">
    <property type="term" value="C:cytosol"/>
    <property type="evidence" value="ECO:0007669"/>
    <property type="project" value="TreeGrafter"/>
</dbReference>
<keyword evidence="4" id="KW-0863">Zinc-finger</keyword>
<feature type="repeat" description="WD" evidence="6">
    <location>
        <begin position="150"/>
        <end position="192"/>
    </location>
</feature>
<feature type="compositionally biased region" description="Acidic residues" evidence="7">
    <location>
        <begin position="863"/>
        <end position="889"/>
    </location>
</feature>
<feature type="compositionally biased region" description="Acidic residues" evidence="7">
    <location>
        <begin position="790"/>
        <end position="811"/>
    </location>
</feature>
<dbReference type="InterPro" id="IPR019775">
    <property type="entry name" value="WD40_repeat_CS"/>
</dbReference>
<dbReference type="Gene3D" id="2.130.10.10">
    <property type="entry name" value="YVTN repeat-like/Quinoprotein amine dehydrogenase"/>
    <property type="match status" value="1"/>
</dbReference>
<feature type="compositionally biased region" description="Polar residues" evidence="7">
    <location>
        <begin position="1326"/>
        <end position="1337"/>
    </location>
</feature>
<dbReference type="GO" id="GO:0016239">
    <property type="term" value="P:positive regulation of macroautophagy"/>
    <property type="evidence" value="ECO:0007669"/>
    <property type="project" value="TreeGrafter"/>
</dbReference>
<dbReference type="InterPro" id="IPR015943">
    <property type="entry name" value="WD40/YVTN_repeat-like_dom_sf"/>
</dbReference>
<feature type="region of interest" description="Disordered" evidence="7">
    <location>
        <begin position="1052"/>
        <end position="1074"/>
    </location>
</feature>